<dbReference type="Proteomes" id="UP000002866">
    <property type="component" value="Chromosome 9"/>
</dbReference>
<dbReference type="OrthoDB" id="1666796at2759"/>
<feature type="transmembrane region" description="Helical" evidence="9">
    <location>
        <begin position="534"/>
        <end position="561"/>
    </location>
</feature>
<feature type="transmembrane region" description="Helical" evidence="9">
    <location>
        <begin position="430"/>
        <end position="453"/>
    </location>
</feature>
<feature type="transmembrane region" description="Helical" evidence="9">
    <location>
        <begin position="353"/>
        <end position="377"/>
    </location>
</feature>
<evidence type="ECO:0000256" key="9">
    <source>
        <dbReference type="RuleBase" id="RU363079"/>
    </source>
</evidence>
<evidence type="ECO:0000256" key="5">
    <source>
        <dbReference type="ARBA" id="ARBA00022729"/>
    </source>
</evidence>
<keyword evidence="6 9" id="KW-1133">Transmembrane helix</keyword>
<evidence type="ECO:0000256" key="6">
    <source>
        <dbReference type="ARBA" id="ARBA00022989"/>
    </source>
</evidence>
<feature type="transmembrane region" description="Helical" evidence="9">
    <location>
        <begin position="12"/>
        <end position="31"/>
    </location>
</feature>
<feature type="transmembrane region" description="Helical" evidence="9">
    <location>
        <begin position="465"/>
        <end position="490"/>
    </location>
</feature>
<dbReference type="GO" id="GO:0007124">
    <property type="term" value="P:pseudohyphal growth"/>
    <property type="evidence" value="ECO:0007669"/>
    <property type="project" value="EnsemblFungi"/>
</dbReference>
<proteinExistence type="inferred from homology"/>
<dbReference type="OMA" id="CPGASKD"/>
<dbReference type="RefSeq" id="XP_004182216.1">
    <property type="nucleotide sequence ID" value="XM_004182168.1"/>
</dbReference>
<feature type="transmembrane region" description="Helical" evidence="9">
    <location>
        <begin position="567"/>
        <end position="592"/>
    </location>
</feature>
<keyword evidence="4 9" id="KW-0812">Transmembrane</keyword>
<dbReference type="HOGENOM" id="CLU_010714_4_0_1"/>
<evidence type="ECO:0000256" key="4">
    <source>
        <dbReference type="ARBA" id="ARBA00022692"/>
    </source>
</evidence>
<dbReference type="GO" id="GO:0006878">
    <property type="term" value="P:intracellular copper ion homeostasis"/>
    <property type="evidence" value="ECO:0007669"/>
    <property type="project" value="EnsemblFungi"/>
</dbReference>
<feature type="transmembrane region" description="Helical" evidence="9">
    <location>
        <begin position="311"/>
        <end position="332"/>
    </location>
</feature>
<evidence type="ECO:0000256" key="3">
    <source>
        <dbReference type="ARBA" id="ARBA00005227"/>
    </source>
</evidence>
<dbReference type="GO" id="GO:0072657">
    <property type="term" value="P:protein localization to membrane"/>
    <property type="evidence" value="ECO:0007669"/>
    <property type="project" value="TreeGrafter"/>
</dbReference>
<dbReference type="GO" id="GO:0016020">
    <property type="term" value="C:membrane"/>
    <property type="evidence" value="ECO:0007669"/>
    <property type="project" value="UniProtKB-SubCell"/>
</dbReference>
<feature type="transmembrane region" description="Helical" evidence="9">
    <location>
        <begin position="670"/>
        <end position="692"/>
    </location>
</feature>
<keyword evidence="5" id="KW-0732">Signal</keyword>
<reference evidence="10 11" key="1">
    <citation type="journal article" date="2011" name="Proc. Natl. Acad. Sci. U.S.A.">
        <title>Evolutionary erosion of yeast sex chromosomes by mating-type switching accidents.</title>
        <authorList>
            <person name="Gordon J.L."/>
            <person name="Armisen D."/>
            <person name="Proux-Wera E."/>
            <person name="Oheigeartaigh S.S."/>
            <person name="Byrne K.P."/>
            <person name="Wolfe K.H."/>
        </authorList>
    </citation>
    <scope>NUCLEOTIDE SEQUENCE [LARGE SCALE GENOMIC DNA]</scope>
    <source>
        <strain evidence="11">ATCC 34711 / CBS 6284 / DSM 70876 / NBRC 10599 / NRRL Y-10934 / UCD 77-7</strain>
    </source>
</reference>
<keyword evidence="7" id="KW-0333">Golgi apparatus</keyword>
<dbReference type="FunCoup" id="I2H8J5">
    <property type="interactions" value="24"/>
</dbReference>
<dbReference type="eggNOG" id="KOG1278">
    <property type="taxonomic scope" value="Eukaryota"/>
</dbReference>
<evidence type="ECO:0000313" key="11">
    <source>
        <dbReference type="Proteomes" id="UP000002866"/>
    </source>
</evidence>
<dbReference type="AlphaFoldDB" id="I2H8J5"/>
<sequence>MKYKPRNSSTLANWLSLVVSVVLLILSLQYISHLIHVNSPQLDDRKIFKSYHNNNINGWIKPNLYKVGDKVQITTNKALPDDPAVSQPALCYYDLPFVCPPSDTKRPIHNSLTELFNGDYLSESDYILEFAKDEPCHILCSRKTSKKGMQRAYDLIKNDYIVQWYVDNDLPVGTTYISNKVNKKQYLPGFSLGYFDNQTGQAYLNTHLMFVVRYHAVTSDTFTIVGLEVYPRSIVDYNCPGASKDFIPLEVKVPENNDDPTYLPFSYSVYWREEFDLPWNQRWDLFKTADELLREKDLSFHWYSLINSNSITVGVITFLCLVISMNRMRILYNKSWKKRQLSITTTTTTRYPNIFTICITSGIQFFFLLISSVLITFQISKFHQIKDTIIVALFFIAFGIIVSVFIGTLIQRTFILTNFPDKYYLTNPILFGSTLPAFILLSMFIINSIIYLSEKNHAFPFKLSMYFFTSYFILSIPLSIISGVLSTRFISFPKYPSRSLPTSPNLNLDFEKTSSTSSSSSLSKYSMKYRVAMILLYLSLTGLIPSIILYLEISLIINSVWNLNSNIYQLLIVILISSQILCIIITSISYLINSQFIFRNTNTNTTTTNPLTNNNNANNSNNNNNNNNKISWQWRSFFIGASPFIFIEFYIFYFVFGIKVITVSATQIASIYYFTLLNVLFSLMLGSISYMVNRCLFAINYNNNNNNYLHLND</sequence>
<comment type="similarity">
    <text evidence="3 9">Belongs to the nonaspanin (TM9SF) (TC 9.A.2) family.</text>
</comment>
<comment type="subcellular location">
    <subcellularLocation>
        <location evidence="2">Golgi apparatus</location>
    </subcellularLocation>
    <subcellularLocation>
        <location evidence="1">Membrane</location>
        <topology evidence="1">Multi-pass membrane protein</topology>
    </subcellularLocation>
</comment>
<keyword evidence="11" id="KW-1185">Reference proteome</keyword>
<evidence type="ECO:0000313" key="10">
    <source>
        <dbReference type="EMBL" id="CCH62697.1"/>
    </source>
</evidence>
<keyword evidence="8 9" id="KW-0472">Membrane</keyword>
<dbReference type="PANTHER" id="PTHR10766:SF55">
    <property type="entry name" value="TRANSMEMBRANE 9 SUPERFAMILY MEMBER 4"/>
    <property type="match status" value="1"/>
</dbReference>
<dbReference type="GeneID" id="14497902"/>
<evidence type="ECO:0000256" key="7">
    <source>
        <dbReference type="ARBA" id="ARBA00023034"/>
    </source>
</evidence>
<organism evidence="10 11">
    <name type="scientific">Henningerozyma blattae (strain ATCC 34711 / CBS 6284 / DSM 70876 / NBRC 10599 / NRRL Y-10934 / UCD 77-7)</name>
    <name type="common">Yeast</name>
    <name type="synonym">Tetrapisispora blattae</name>
    <dbReference type="NCBI Taxonomy" id="1071380"/>
    <lineage>
        <taxon>Eukaryota</taxon>
        <taxon>Fungi</taxon>
        <taxon>Dikarya</taxon>
        <taxon>Ascomycota</taxon>
        <taxon>Saccharomycotina</taxon>
        <taxon>Saccharomycetes</taxon>
        <taxon>Saccharomycetales</taxon>
        <taxon>Saccharomycetaceae</taxon>
        <taxon>Henningerozyma</taxon>
    </lineage>
</organism>
<dbReference type="GO" id="GO:0007034">
    <property type="term" value="P:vacuolar transport"/>
    <property type="evidence" value="ECO:0007669"/>
    <property type="project" value="EnsemblFungi"/>
</dbReference>
<gene>
    <name evidence="10" type="primary">TBLA0I00330</name>
    <name evidence="10" type="ORF">TBLA_0I00330</name>
</gene>
<feature type="transmembrane region" description="Helical" evidence="9">
    <location>
        <begin position="389"/>
        <end position="410"/>
    </location>
</feature>
<evidence type="ECO:0000256" key="2">
    <source>
        <dbReference type="ARBA" id="ARBA00004555"/>
    </source>
</evidence>
<dbReference type="GO" id="GO:0001403">
    <property type="term" value="P:invasive growth in response to glucose limitation"/>
    <property type="evidence" value="ECO:0007669"/>
    <property type="project" value="EnsemblFungi"/>
</dbReference>
<dbReference type="InParanoid" id="I2H8J5"/>
<dbReference type="KEGG" id="tbl:TBLA_0I00330"/>
<dbReference type="GO" id="GO:0005794">
    <property type="term" value="C:Golgi apparatus"/>
    <property type="evidence" value="ECO:0007669"/>
    <property type="project" value="UniProtKB-SubCell"/>
</dbReference>
<name>I2H8J5_HENB6</name>
<evidence type="ECO:0000256" key="8">
    <source>
        <dbReference type="ARBA" id="ARBA00023136"/>
    </source>
</evidence>
<dbReference type="Pfam" id="PF02990">
    <property type="entry name" value="EMP70"/>
    <property type="match status" value="1"/>
</dbReference>
<accession>I2H8J5</accession>
<dbReference type="EMBL" id="HE806324">
    <property type="protein sequence ID" value="CCH62697.1"/>
    <property type="molecule type" value="Genomic_DNA"/>
</dbReference>
<dbReference type="PANTHER" id="PTHR10766">
    <property type="entry name" value="TRANSMEMBRANE 9 SUPERFAMILY PROTEIN"/>
    <property type="match status" value="1"/>
</dbReference>
<feature type="transmembrane region" description="Helical" evidence="9">
    <location>
        <begin position="637"/>
        <end position="658"/>
    </location>
</feature>
<dbReference type="InterPro" id="IPR004240">
    <property type="entry name" value="EMP70"/>
</dbReference>
<protein>
    <recommendedName>
        <fullName evidence="9">Transmembrane 9 superfamily member</fullName>
    </recommendedName>
</protein>
<evidence type="ECO:0000256" key="1">
    <source>
        <dbReference type="ARBA" id="ARBA00004141"/>
    </source>
</evidence>